<reference evidence="2" key="1">
    <citation type="journal article" date="2023" name="G3 (Bethesda)">
        <title>Genome assembly and association tests identify interacting loci associated with vigor, precocity, and sex in interspecific pistachio rootstocks.</title>
        <authorList>
            <person name="Palmer W."/>
            <person name="Jacygrad E."/>
            <person name="Sagayaradj S."/>
            <person name="Cavanaugh K."/>
            <person name="Han R."/>
            <person name="Bertier L."/>
            <person name="Beede B."/>
            <person name="Kafkas S."/>
            <person name="Golino D."/>
            <person name="Preece J."/>
            <person name="Michelmore R."/>
        </authorList>
    </citation>
    <scope>NUCLEOTIDE SEQUENCE [LARGE SCALE GENOMIC DNA]</scope>
</reference>
<evidence type="ECO:0000313" key="1">
    <source>
        <dbReference type="EMBL" id="KAJ0034687.1"/>
    </source>
</evidence>
<protein>
    <submittedName>
        <fullName evidence="1">Uncharacterized protein</fullName>
    </submittedName>
</protein>
<dbReference type="Proteomes" id="UP001163603">
    <property type="component" value="Chromosome 7"/>
</dbReference>
<accession>A0ACC0YEX2</accession>
<dbReference type="EMBL" id="CM047742">
    <property type="protein sequence ID" value="KAJ0034687.1"/>
    <property type="molecule type" value="Genomic_DNA"/>
</dbReference>
<name>A0ACC0YEX2_9ROSI</name>
<gene>
    <name evidence="1" type="ORF">Pint_25599</name>
</gene>
<proteinExistence type="predicted"/>
<organism evidence="1 2">
    <name type="scientific">Pistacia integerrima</name>
    <dbReference type="NCBI Taxonomy" id="434235"/>
    <lineage>
        <taxon>Eukaryota</taxon>
        <taxon>Viridiplantae</taxon>
        <taxon>Streptophyta</taxon>
        <taxon>Embryophyta</taxon>
        <taxon>Tracheophyta</taxon>
        <taxon>Spermatophyta</taxon>
        <taxon>Magnoliopsida</taxon>
        <taxon>eudicotyledons</taxon>
        <taxon>Gunneridae</taxon>
        <taxon>Pentapetalae</taxon>
        <taxon>rosids</taxon>
        <taxon>malvids</taxon>
        <taxon>Sapindales</taxon>
        <taxon>Anacardiaceae</taxon>
        <taxon>Pistacia</taxon>
    </lineage>
</organism>
<sequence length="829" mass="89735">MICIYFMYLADIIEPPGNSADGIQTQNPEIHENTTDPSHNNLKPQVHVSSSNEDPVVIATDDKNQLSNDLVPIKPELPTDASQEIKIINAGDDVTKGLMAYPELEANVIGKGEINSDRNAVLLSPGECTGQTFGLGLNTQEKEITLDPMPYDGNVILKEKHVAEMASNMSFSDPTTEVESFEHMGSIDAAQVEVDAHQGLDVAGSVNSCEGLIGMGEGKENVHELSVPSDIPVVDHSEVMLQDFRDYKGPKFLQSVTSDSVSSEITKDKEDDVEYPLSVDNCTCFHSVPSSEVTKASASEMNVLEDNLLLEGKMPMVKNLSGEGKSDYHQQILNQVNPMIASLDANAVSMNDSGHHEKAIAQMGDVAGKDENERPRVESYEEIRDTTLEAATNLPDFLVNPATYLHEIDEASDNEKAEVEKCDVAGVASRGQSAEGKHFLQTETTFESGSILCESVVDAGNVVNLSETKLPESKFTNLDGVSTTPDVIKQLEIEGNDKTQGECVAEHGRDVEILDRNSEDHAMKDSLVSPSDTEVSIQSSVAVDYNHAKKLGAEDSGINQSLQVETDDNNSVKHQLGGSVIDVSVDSLSQTDSLEGNWGSISVLSTQSDTPAVVDSETLPSTDNPASKEAEETNSKKPKGVTERQLSEKSDVFEAPSFMTLVEPGGGVHQKGSASAIQVTQNPQQQKVPSSEAGWFPSLTNVVNESQGRKKNEEIIAKVTNWSAGKQHTPLKNLLSEANLKTKPKSPNLRENKTPVVQKDETTTKDNGSLAPTVNSILSSGVPATEPAKREIGKDYNSPARYPADIKREKRKAKGRPYWVQFMCCSSVN</sequence>
<evidence type="ECO:0000313" key="2">
    <source>
        <dbReference type="Proteomes" id="UP001163603"/>
    </source>
</evidence>
<comment type="caution">
    <text evidence="1">The sequence shown here is derived from an EMBL/GenBank/DDBJ whole genome shotgun (WGS) entry which is preliminary data.</text>
</comment>
<keyword evidence="2" id="KW-1185">Reference proteome</keyword>